<gene>
    <name evidence="16" type="ORF">PRUPE_7G059200</name>
</gene>
<dbReference type="GO" id="GO:0051606">
    <property type="term" value="P:detection of stimulus"/>
    <property type="evidence" value="ECO:0007669"/>
    <property type="project" value="UniProtKB-ARBA"/>
</dbReference>
<proteinExistence type="inferred from homology"/>
<dbReference type="Pfam" id="PF23598">
    <property type="entry name" value="LRR_14"/>
    <property type="match status" value="1"/>
</dbReference>
<dbReference type="PANTHER" id="PTHR48063:SF90">
    <property type="entry name" value="OS11G0565920 PROTEIN"/>
    <property type="match status" value="1"/>
</dbReference>
<dbReference type="GO" id="GO:0005886">
    <property type="term" value="C:plasma membrane"/>
    <property type="evidence" value="ECO:0007669"/>
    <property type="project" value="UniProtKB-SubCell"/>
</dbReference>
<dbReference type="STRING" id="3760.A0A251N7F0"/>
<name>A0A251N7F0_PRUPE</name>
<evidence type="ECO:0000256" key="6">
    <source>
        <dbReference type="ARBA" id="ARBA00022729"/>
    </source>
</evidence>
<dbReference type="PRINTS" id="PR00019">
    <property type="entry name" value="LEURICHRPT"/>
</dbReference>
<dbReference type="SUPFAM" id="SSF52058">
    <property type="entry name" value="L domain-like"/>
    <property type="match status" value="1"/>
</dbReference>
<evidence type="ECO:0000313" key="16">
    <source>
        <dbReference type="EMBL" id="ONH95252.1"/>
    </source>
</evidence>
<dbReference type="eggNOG" id="KOG0619">
    <property type="taxonomic scope" value="Eukaryota"/>
</dbReference>
<evidence type="ECO:0000256" key="8">
    <source>
        <dbReference type="ARBA" id="ARBA00022989"/>
    </source>
</evidence>
<keyword evidence="3" id="KW-1003">Cell membrane</keyword>
<evidence type="ECO:0000256" key="13">
    <source>
        <dbReference type="SAM" id="SignalP"/>
    </source>
</evidence>
<dbReference type="Proteomes" id="UP000006882">
    <property type="component" value="Chromosome G7"/>
</dbReference>
<dbReference type="SUPFAM" id="SSF52047">
    <property type="entry name" value="RNI-like"/>
    <property type="match status" value="1"/>
</dbReference>
<dbReference type="FunFam" id="3.80.10.10:FF:000111">
    <property type="entry name" value="LRR receptor-like serine/threonine-protein kinase ERECTA"/>
    <property type="match status" value="1"/>
</dbReference>
<dbReference type="Pfam" id="PF00560">
    <property type="entry name" value="LRR_1"/>
    <property type="match status" value="7"/>
</dbReference>
<dbReference type="EMBL" id="CM007657">
    <property type="protein sequence ID" value="ONH95252.1"/>
    <property type="molecule type" value="Genomic_DNA"/>
</dbReference>
<keyword evidence="11" id="KW-0325">Glycoprotein</keyword>
<keyword evidence="6 13" id="KW-0732">Signal</keyword>
<keyword evidence="8 12" id="KW-1133">Transmembrane helix</keyword>
<evidence type="ECO:0000256" key="5">
    <source>
        <dbReference type="ARBA" id="ARBA00022692"/>
    </source>
</evidence>
<evidence type="ECO:0000256" key="4">
    <source>
        <dbReference type="ARBA" id="ARBA00022614"/>
    </source>
</evidence>
<dbReference type="FunFam" id="3.80.10.10:FF:000470">
    <property type="entry name" value="LRR receptor-like serine/threonine-protein kinase RPK2"/>
    <property type="match status" value="1"/>
</dbReference>
<evidence type="ECO:0000256" key="9">
    <source>
        <dbReference type="ARBA" id="ARBA00023136"/>
    </source>
</evidence>
<dbReference type="InterPro" id="IPR001611">
    <property type="entry name" value="Leu-rich_rpt"/>
</dbReference>
<dbReference type="PANTHER" id="PTHR48063">
    <property type="entry name" value="LRR RECEPTOR-LIKE KINASE"/>
    <property type="match status" value="1"/>
</dbReference>
<feature type="chain" id="PRO_5011970471" evidence="13">
    <location>
        <begin position="21"/>
        <end position="846"/>
    </location>
</feature>
<keyword evidence="9 12" id="KW-0472">Membrane</keyword>
<dbReference type="Pfam" id="PF08263">
    <property type="entry name" value="LRRNT_2"/>
    <property type="match status" value="1"/>
</dbReference>
<dbReference type="InterPro" id="IPR013210">
    <property type="entry name" value="LRR_N_plant-typ"/>
</dbReference>
<feature type="transmembrane region" description="Helical" evidence="12">
    <location>
        <begin position="786"/>
        <end position="809"/>
    </location>
</feature>
<evidence type="ECO:0000313" key="17">
    <source>
        <dbReference type="Proteomes" id="UP000006882"/>
    </source>
</evidence>
<evidence type="ECO:0000256" key="12">
    <source>
        <dbReference type="SAM" id="Phobius"/>
    </source>
</evidence>
<keyword evidence="17" id="KW-1185">Reference proteome</keyword>
<keyword evidence="10" id="KW-0675">Receptor</keyword>
<evidence type="ECO:0000259" key="15">
    <source>
        <dbReference type="Pfam" id="PF23598"/>
    </source>
</evidence>
<evidence type="ECO:0000256" key="3">
    <source>
        <dbReference type="ARBA" id="ARBA00022475"/>
    </source>
</evidence>
<dbReference type="PROSITE" id="PS51450">
    <property type="entry name" value="LRR"/>
    <property type="match status" value="1"/>
</dbReference>
<dbReference type="InterPro" id="IPR003591">
    <property type="entry name" value="Leu-rich_rpt_typical-subtyp"/>
</dbReference>
<keyword evidence="5 12" id="KW-0812">Transmembrane</keyword>
<dbReference type="Gramene" id="ONH95252">
    <property type="protein sequence ID" value="ONH95252"/>
    <property type="gene ID" value="PRUPE_7G059200"/>
</dbReference>
<evidence type="ECO:0000256" key="10">
    <source>
        <dbReference type="ARBA" id="ARBA00023170"/>
    </source>
</evidence>
<reference evidence="16 17" key="1">
    <citation type="journal article" date="2013" name="Nat. Genet.">
        <title>The high-quality draft genome of peach (Prunus persica) identifies unique patterns of genetic diversity, domestication and genome evolution.</title>
        <authorList>
            <consortium name="International Peach Genome Initiative"/>
            <person name="Verde I."/>
            <person name="Abbott A.G."/>
            <person name="Scalabrin S."/>
            <person name="Jung S."/>
            <person name="Shu S."/>
            <person name="Marroni F."/>
            <person name="Zhebentyayeva T."/>
            <person name="Dettori M.T."/>
            <person name="Grimwood J."/>
            <person name="Cattonaro F."/>
            <person name="Zuccolo A."/>
            <person name="Rossini L."/>
            <person name="Jenkins J."/>
            <person name="Vendramin E."/>
            <person name="Meisel L.A."/>
            <person name="Decroocq V."/>
            <person name="Sosinski B."/>
            <person name="Prochnik S."/>
            <person name="Mitros T."/>
            <person name="Policriti A."/>
            <person name="Cipriani G."/>
            <person name="Dondini L."/>
            <person name="Ficklin S."/>
            <person name="Goodstein D.M."/>
            <person name="Xuan P."/>
            <person name="Del Fabbro C."/>
            <person name="Aramini V."/>
            <person name="Copetti D."/>
            <person name="Gonzalez S."/>
            <person name="Horner D.S."/>
            <person name="Falchi R."/>
            <person name="Lucas S."/>
            <person name="Mica E."/>
            <person name="Maldonado J."/>
            <person name="Lazzari B."/>
            <person name="Bielenberg D."/>
            <person name="Pirona R."/>
            <person name="Miculan M."/>
            <person name="Barakat A."/>
            <person name="Testolin R."/>
            <person name="Stella A."/>
            <person name="Tartarini S."/>
            <person name="Tonutti P."/>
            <person name="Arus P."/>
            <person name="Orellana A."/>
            <person name="Wells C."/>
            <person name="Main D."/>
            <person name="Vizzotto G."/>
            <person name="Silva H."/>
            <person name="Salamini F."/>
            <person name="Schmutz J."/>
            <person name="Morgante M."/>
            <person name="Rokhsar D.S."/>
        </authorList>
    </citation>
    <scope>NUCLEOTIDE SEQUENCE [LARGE SCALE GENOMIC DNA]</scope>
    <source>
        <strain evidence="17">cv. Nemared</strain>
    </source>
</reference>
<feature type="domain" description="Leucine-rich repeat-containing N-terminal plant-type" evidence="14">
    <location>
        <begin position="32"/>
        <end position="69"/>
    </location>
</feature>
<evidence type="ECO:0000256" key="2">
    <source>
        <dbReference type="ARBA" id="ARBA00009592"/>
    </source>
</evidence>
<dbReference type="SMART" id="SM00369">
    <property type="entry name" value="LRR_TYP"/>
    <property type="match status" value="9"/>
</dbReference>
<dbReference type="InterPro" id="IPR055414">
    <property type="entry name" value="LRR_R13L4/SHOC2-like"/>
</dbReference>
<dbReference type="InterPro" id="IPR032675">
    <property type="entry name" value="LRR_dom_sf"/>
</dbReference>
<evidence type="ECO:0000256" key="7">
    <source>
        <dbReference type="ARBA" id="ARBA00022737"/>
    </source>
</evidence>
<comment type="subcellular location">
    <subcellularLocation>
        <location evidence="1">Cell membrane</location>
        <topology evidence="1">Single-pass type I membrane protein</topology>
    </subcellularLocation>
</comment>
<evidence type="ECO:0000256" key="1">
    <source>
        <dbReference type="ARBA" id="ARBA00004251"/>
    </source>
</evidence>
<feature type="signal peptide" evidence="13">
    <location>
        <begin position="1"/>
        <end position="20"/>
    </location>
</feature>
<comment type="similarity">
    <text evidence="2">Belongs to the RLP family.</text>
</comment>
<evidence type="ECO:0000256" key="11">
    <source>
        <dbReference type="ARBA" id="ARBA00023180"/>
    </source>
</evidence>
<evidence type="ECO:0000259" key="14">
    <source>
        <dbReference type="Pfam" id="PF08263"/>
    </source>
</evidence>
<feature type="domain" description="Disease resistance R13L4/SHOC-2-like LRR" evidence="15">
    <location>
        <begin position="180"/>
        <end position="455"/>
    </location>
</feature>
<accession>A0A251N7F0</accession>
<dbReference type="AlphaFoldDB" id="A0A251N7F0"/>
<sequence>MNISQYLLLLLCLLGDTGLASTGIKVKPICIEEERKALLSFKQDLNDTSGRLSSWVGHDCCRWEGISCNNRTSHVAEMDLRNTYDKSTAVEEWDELAYSQSRLGGKINPSLLSLKHLHYLDLSLNNFEGIQIPKFFGELKSLRYLNISFAQFTGEIPSSLGNLSNLNYLDVGFSSSKIYSKNLNWLSHLSSLKYLNLNEVNLSSSTGWLHAVNMLPSLESLDLSGCELEGQLPASFGMLKSLQYLDLSFNHMNGSIPQSLGQLSELVELNLSFNSWEGILTEAHFINLTKLKSLSIGNNLDDIEKPMSLVFNLSHDWVPSFKLHTIVIRNYKVGPGFPVWLQSQTELVQVVLRRTGISDSIPEEWLLKLSSQLEYLDLSHNQFRGRLSSNQLMRFPKLRLLNLAHNQFEGPLPLWSTNASYFDLESNLFYGPISSNFDKLMPKLEELYISENHLNGTIPPSICNMQNLTILSLRSNHFFGEFPHTWSSWSQITIVDAAYNNLSGNIPTSMGILSSLEILKLNNNNFGDKIPDSLHNCSALKIIDLGGNKLSGSIPPWIGGSNVSMLCMLRLQSNFFTGHIPRQLCNLGYLHILDLSHNNFSGTIPTCFNNLTSLIHNVSDIYNNYYLPQTMVILKGQERVYNTTLMLVKSIDLSSNILEGEIPQEIGGLTLLGTLNLSRNHLTGNIPSIVGNMHGLETLDLSNNRLSGQIPRSLESLTFLSHLNLANNNLVGRIPLGSQLQTFTDSSIYMGNPSLCGFPLPTKCPGDDTLTITNAKHNNEDGNDKMWFYVGMGLGFIVGFWGVFGTLLVKKSWRYAYFRFFDDTKDKVTLAIELKVTRLQRKFCHV</sequence>
<keyword evidence="7" id="KW-0677">Repeat</keyword>
<keyword evidence="4" id="KW-0433">Leucine-rich repeat</keyword>
<dbReference type="InterPro" id="IPR046956">
    <property type="entry name" value="RLP23-like"/>
</dbReference>
<protein>
    <submittedName>
        <fullName evidence="16">Uncharacterized protein</fullName>
    </submittedName>
</protein>
<organism evidence="16 17">
    <name type="scientific">Prunus persica</name>
    <name type="common">Peach</name>
    <name type="synonym">Amygdalus persica</name>
    <dbReference type="NCBI Taxonomy" id="3760"/>
    <lineage>
        <taxon>Eukaryota</taxon>
        <taxon>Viridiplantae</taxon>
        <taxon>Streptophyta</taxon>
        <taxon>Embryophyta</taxon>
        <taxon>Tracheophyta</taxon>
        <taxon>Spermatophyta</taxon>
        <taxon>Magnoliopsida</taxon>
        <taxon>eudicotyledons</taxon>
        <taxon>Gunneridae</taxon>
        <taxon>Pentapetalae</taxon>
        <taxon>rosids</taxon>
        <taxon>fabids</taxon>
        <taxon>Rosales</taxon>
        <taxon>Rosaceae</taxon>
        <taxon>Amygdaloideae</taxon>
        <taxon>Amygdaleae</taxon>
        <taxon>Prunus</taxon>
    </lineage>
</organism>
<dbReference type="Gene3D" id="3.80.10.10">
    <property type="entry name" value="Ribonuclease Inhibitor"/>
    <property type="match status" value="3"/>
</dbReference>
<dbReference type="FunFam" id="3.80.10.10:FF:000095">
    <property type="entry name" value="LRR receptor-like serine/threonine-protein kinase GSO1"/>
    <property type="match status" value="1"/>
</dbReference>